<name>A0A9D2EI77_9MICO</name>
<feature type="transmembrane region" description="Helical" evidence="6">
    <location>
        <begin position="447"/>
        <end position="466"/>
    </location>
</feature>
<dbReference type="Pfam" id="PF04932">
    <property type="entry name" value="Wzy_C"/>
    <property type="match status" value="1"/>
</dbReference>
<comment type="subcellular location">
    <subcellularLocation>
        <location evidence="1">Membrane</location>
        <topology evidence="1">Multi-pass membrane protein</topology>
    </subcellularLocation>
</comment>
<feature type="transmembrane region" description="Helical" evidence="6">
    <location>
        <begin position="266"/>
        <end position="282"/>
    </location>
</feature>
<gene>
    <name evidence="8" type="ORF">H9815_18725</name>
</gene>
<feature type="transmembrane region" description="Helical" evidence="6">
    <location>
        <begin position="117"/>
        <end position="136"/>
    </location>
</feature>
<feature type="transmembrane region" description="Helical" evidence="6">
    <location>
        <begin position="177"/>
        <end position="198"/>
    </location>
</feature>
<evidence type="ECO:0000256" key="2">
    <source>
        <dbReference type="ARBA" id="ARBA00022692"/>
    </source>
</evidence>
<sequence length="535" mass="58113">MIGAEGAMARRNQAAEPAHASGAGPIDEWKPALLRVPPILHQLWVYWIPLLLRRRQLTVLALLIAFLALQFLIPSRLVISGMGAAGRPSVAVGVMLAFLWFVCAIRPHQLPAGMAPIRVLLAGFVMLQLFGYAIGVDRGPTPDELSSATMWLIFIVAMAGVALATSDGLRDRHEVDVLLRMLVLVAAAMALVGALQFAGFDLIQYIRIPGLHLNSETLIGVSARGEGSFPRVPGTANHYIEFGVVLALVLPIALHYALFSPRGRTRVWRWVAVGLIASGIPFSISRSAILTVVMTMSLLAVVWPWRQRYNAVVIAVMATAVFHVVNRGVLGTIKGLFLNVDDDPSVQDRIARTDYVIDLWSLRPWLGRGAGMITPERYILLDNQLYMTLLAGGVLGLFGLTMLFFVPYLLARRVRLRARDQETRHLGQALAVTLPAGFMASGTFDSFSFSTFVATMFIVLGAIGALHRIEGISVRSPLQLAAPGDRFVTSPLMANVRSRIRAGMSRGPLVPRRSSQPRGQAESAGHLTGSTAEEG</sequence>
<evidence type="ECO:0000313" key="9">
    <source>
        <dbReference type="Proteomes" id="UP000824037"/>
    </source>
</evidence>
<dbReference type="InterPro" id="IPR007016">
    <property type="entry name" value="O-antigen_ligase-rel_domated"/>
</dbReference>
<feature type="transmembrane region" description="Helical" evidence="6">
    <location>
        <begin position="288"/>
        <end position="305"/>
    </location>
</feature>
<feature type="domain" description="O-antigen ligase-related" evidence="7">
    <location>
        <begin position="272"/>
        <end position="398"/>
    </location>
</feature>
<keyword evidence="8" id="KW-0436">Ligase</keyword>
<evidence type="ECO:0000256" key="4">
    <source>
        <dbReference type="ARBA" id="ARBA00023136"/>
    </source>
</evidence>
<evidence type="ECO:0000256" key="3">
    <source>
        <dbReference type="ARBA" id="ARBA00022989"/>
    </source>
</evidence>
<evidence type="ECO:0000256" key="5">
    <source>
        <dbReference type="SAM" id="MobiDB-lite"/>
    </source>
</evidence>
<dbReference type="PANTHER" id="PTHR37422">
    <property type="entry name" value="TEICHURONIC ACID BIOSYNTHESIS PROTEIN TUAE"/>
    <property type="match status" value="1"/>
</dbReference>
<dbReference type="InterPro" id="IPR051533">
    <property type="entry name" value="WaaL-like"/>
</dbReference>
<feature type="region of interest" description="Disordered" evidence="5">
    <location>
        <begin position="504"/>
        <end position="535"/>
    </location>
</feature>
<evidence type="ECO:0000259" key="7">
    <source>
        <dbReference type="Pfam" id="PF04932"/>
    </source>
</evidence>
<keyword evidence="2 6" id="KW-0812">Transmembrane</keyword>
<evidence type="ECO:0000256" key="1">
    <source>
        <dbReference type="ARBA" id="ARBA00004141"/>
    </source>
</evidence>
<dbReference type="GO" id="GO:0016874">
    <property type="term" value="F:ligase activity"/>
    <property type="evidence" value="ECO:0007669"/>
    <property type="project" value="UniProtKB-KW"/>
</dbReference>
<reference evidence="8" key="1">
    <citation type="journal article" date="2021" name="PeerJ">
        <title>Extensive microbial diversity within the chicken gut microbiome revealed by metagenomics and culture.</title>
        <authorList>
            <person name="Gilroy R."/>
            <person name="Ravi A."/>
            <person name="Getino M."/>
            <person name="Pursley I."/>
            <person name="Horton D.L."/>
            <person name="Alikhan N.F."/>
            <person name="Baker D."/>
            <person name="Gharbi K."/>
            <person name="Hall N."/>
            <person name="Watson M."/>
            <person name="Adriaenssens E.M."/>
            <person name="Foster-Nyarko E."/>
            <person name="Jarju S."/>
            <person name="Secka A."/>
            <person name="Antonio M."/>
            <person name="Oren A."/>
            <person name="Chaudhuri R.R."/>
            <person name="La Ragione R."/>
            <person name="Hildebrand F."/>
            <person name="Pallen M.J."/>
        </authorList>
    </citation>
    <scope>NUCLEOTIDE SEQUENCE</scope>
    <source>
        <strain evidence="8">ChiGjej4B4-7305</strain>
    </source>
</reference>
<reference evidence="8" key="2">
    <citation type="submission" date="2021-04" db="EMBL/GenBank/DDBJ databases">
        <authorList>
            <person name="Gilroy R."/>
        </authorList>
    </citation>
    <scope>NUCLEOTIDE SEQUENCE</scope>
    <source>
        <strain evidence="8">ChiGjej4B4-7305</strain>
    </source>
</reference>
<dbReference type="PANTHER" id="PTHR37422:SF13">
    <property type="entry name" value="LIPOPOLYSACCHARIDE BIOSYNTHESIS PROTEIN PA4999-RELATED"/>
    <property type="match status" value="1"/>
</dbReference>
<organism evidence="8 9">
    <name type="scientific">Candidatus Ruania gallistercoris</name>
    <dbReference type="NCBI Taxonomy" id="2838746"/>
    <lineage>
        <taxon>Bacteria</taxon>
        <taxon>Bacillati</taxon>
        <taxon>Actinomycetota</taxon>
        <taxon>Actinomycetes</taxon>
        <taxon>Micrococcales</taxon>
        <taxon>Ruaniaceae</taxon>
        <taxon>Ruania</taxon>
    </lineage>
</organism>
<keyword evidence="4 6" id="KW-0472">Membrane</keyword>
<comment type="caution">
    <text evidence="8">The sequence shown here is derived from an EMBL/GenBank/DDBJ whole genome shotgun (WGS) entry which is preliminary data.</text>
</comment>
<proteinExistence type="predicted"/>
<keyword evidence="3 6" id="KW-1133">Transmembrane helix</keyword>
<feature type="transmembrane region" description="Helical" evidence="6">
    <location>
        <begin position="85"/>
        <end position="105"/>
    </location>
</feature>
<dbReference type="AlphaFoldDB" id="A0A9D2EI77"/>
<protein>
    <submittedName>
        <fullName evidence="8">O-antigen ligase family protein</fullName>
    </submittedName>
</protein>
<feature type="transmembrane region" description="Helical" evidence="6">
    <location>
        <begin position="312"/>
        <end position="330"/>
    </location>
</feature>
<dbReference type="GO" id="GO:0016020">
    <property type="term" value="C:membrane"/>
    <property type="evidence" value="ECO:0007669"/>
    <property type="project" value="UniProtKB-SubCell"/>
</dbReference>
<dbReference type="Proteomes" id="UP000824037">
    <property type="component" value="Unassembled WGS sequence"/>
</dbReference>
<evidence type="ECO:0000256" key="6">
    <source>
        <dbReference type="SAM" id="Phobius"/>
    </source>
</evidence>
<feature type="transmembrane region" description="Helical" evidence="6">
    <location>
        <begin position="239"/>
        <end position="259"/>
    </location>
</feature>
<accession>A0A9D2EI77</accession>
<feature type="transmembrane region" description="Helical" evidence="6">
    <location>
        <begin position="385"/>
        <end position="411"/>
    </location>
</feature>
<feature type="transmembrane region" description="Helical" evidence="6">
    <location>
        <begin position="57"/>
        <end position="79"/>
    </location>
</feature>
<dbReference type="EMBL" id="DXBY01000322">
    <property type="protein sequence ID" value="HIZ37816.1"/>
    <property type="molecule type" value="Genomic_DNA"/>
</dbReference>
<evidence type="ECO:0000313" key="8">
    <source>
        <dbReference type="EMBL" id="HIZ37816.1"/>
    </source>
</evidence>
<feature type="transmembrane region" description="Helical" evidence="6">
    <location>
        <begin position="148"/>
        <end position="165"/>
    </location>
</feature>